<dbReference type="OrthoDB" id="2792256at2759"/>
<gene>
    <name evidence="1" type="ORF">PAXRUDRAFT_166641</name>
</gene>
<evidence type="ECO:0000313" key="1">
    <source>
        <dbReference type="EMBL" id="KIK77503.1"/>
    </source>
</evidence>
<keyword evidence="2" id="KW-1185">Reference proteome</keyword>
<protein>
    <submittedName>
        <fullName evidence="1">Uncharacterized protein</fullName>
    </submittedName>
</protein>
<reference evidence="1 2" key="1">
    <citation type="submission" date="2014-04" db="EMBL/GenBank/DDBJ databases">
        <authorList>
            <consortium name="DOE Joint Genome Institute"/>
            <person name="Kuo A."/>
            <person name="Kohler A."/>
            <person name="Jargeat P."/>
            <person name="Nagy L.G."/>
            <person name="Floudas D."/>
            <person name="Copeland A."/>
            <person name="Barry K.W."/>
            <person name="Cichocki N."/>
            <person name="Veneault-Fourrey C."/>
            <person name="LaButti K."/>
            <person name="Lindquist E.A."/>
            <person name="Lipzen A."/>
            <person name="Lundell T."/>
            <person name="Morin E."/>
            <person name="Murat C."/>
            <person name="Sun H."/>
            <person name="Tunlid A."/>
            <person name="Henrissat B."/>
            <person name="Grigoriev I.V."/>
            <person name="Hibbett D.S."/>
            <person name="Martin F."/>
            <person name="Nordberg H.P."/>
            <person name="Cantor M.N."/>
            <person name="Hua S.X."/>
        </authorList>
    </citation>
    <scope>NUCLEOTIDE SEQUENCE [LARGE SCALE GENOMIC DNA]</scope>
    <source>
        <strain evidence="1 2">Ve08.2h10</strain>
    </source>
</reference>
<name>A0A0D0CQ71_9AGAM</name>
<dbReference type="Proteomes" id="UP000054538">
    <property type="component" value="Unassembled WGS sequence"/>
</dbReference>
<feature type="non-terminal residue" evidence="1">
    <location>
        <position position="1"/>
    </location>
</feature>
<organism evidence="1 2">
    <name type="scientific">Paxillus rubicundulus Ve08.2h10</name>
    <dbReference type="NCBI Taxonomy" id="930991"/>
    <lineage>
        <taxon>Eukaryota</taxon>
        <taxon>Fungi</taxon>
        <taxon>Dikarya</taxon>
        <taxon>Basidiomycota</taxon>
        <taxon>Agaricomycotina</taxon>
        <taxon>Agaricomycetes</taxon>
        <taxon>Agaricomycetidae</taxon>
        <taxon>Boletales</taxon>
        <taxon>Paxilineae</taxon>
        <taxon>Paxillaceae</taxon>
        <taxon>Paxillus</taxon>
    </lineage>
</organism>
<proteinExistence type="predicted"/>
<evidence type="ECO:0000313" key="2">
    <source>
        <dbReference type="Proteomes" id="UP000054538"/>
    </source>
</evidence>
<dbReference type="HOGENOM" id="CLU_1982275_0_0_1"/>
<sequence>LSAAHTALMPNPLYEKLGGHMVLTVPLIVFMDNVLGNISKQCNKHHVFYMSNASMPCEMLEKEFCTCFVSSSPHATPFKLIYGVKESIEYIHNLTIPHITLTVCTSGRLQVMASLPGIVNFTVKSC</sequence>
<dbReference type="AlphaFoldDB" id="A0A0D0CQ71"/>
<dbReference type="EMBL" id="KN826957">
    <property type="protein sequence ID" value="KIK77503.1"/>
    <property type="molecule type" value="Genomic_DNA"/>
</dbReference>
<accession>A0A0D0CQ71</accession>
<reference evidence="2" key="2">
    <citation type="submission" date="2015-01" db="EMBL/GenBank/DDBJ databases">
        <title>Evolutionary Origins and Diversification of the Mycorrhizal Mutualists.</title>
        <authorList>
            <consortium name="DOE Joint Genome Institute"/>
            <consortium name="Mycorrhizal Genomics Consortium"/>
            <person name="Kohler A."/>
            <person name="Kuo A."/>
            <person name="Nagy L.G."/>
            <person name="Floudas D."/>
            <person name="Copeland A."/>
            <person name="Barry K.W."/>
            <person name="Cichocki N."/>
            <person name="Veneault-Fourrey C."/>
            <person name="LaButti K."/>
            <person name="Lindquist E.A."/>
            <person name="Lipzen A."/>
            <person name="Lundell T."/>
            <person name="Morin E."/>
            <person name="Murat C."/>
            <person name="Riley R."/>
            <person name="Ohm R."/>
            <person name="Sun H."/>
            <person name="Tunlid A."/>
            <person name="Henrissat B."/>
            <person name="Grigoriev I.V."/>
            <person name="Hibbett D.S."/>
            <person name="Martin F."/>
        </authorList>
    </citation>
    <scope>NUCLEOTIDE SEQUENCE [LARGE SCALE GENOMIC DNA]</scope>
    <source>
        <strain evidence="2">Ve08.2h10</strain>
    </source>
</reference>
<dbReference type="InParanoid" id="A0A0D0CQ71"/>